<keyword evidence="8" id="KW-1185">Reference proteome</keyword>
<feature type="transmembrane region" description="Helical" evidence="5">
    <location>
        <begin position="31"/>
        <end position="58"/>
    </location>
</feature>
<keyword evidence="4 5" id="KW-0472">Membrane</keyword>
<evidence type="ECO:0000313" key="7">
    <source>
        <dbReference type="EMBL" id="QBZ82002.1"/>
    </source>
</evidence>
<dbReference type="AlphaFoldDB" id="A0A4P7NYM6"/>
<feature type="domain" description="Lipopolysaccharide assembly protein A" evidence="6">
    <location>
        <begin position="22"/>
        <end position="61"/>
    </location>
</feature>
<evidence type="ECO:0000256" key="4">
    <source>
        <dbReference type="ARBA" id="ARBA00023136"/>
    </source>
</evidence>
<dbReference type="RefSeq" id="WP_135794766.1">
    <property type="nucleotide sequence ID" value="NZ_CP032096.1"/>
</dbReference>
<reference evidence="7 8" key="1">
    <citation type="submission" date="2018-08" db="EMBL/GenBank/DDBJ databases">
        <title>Horizontal acquisition of hydrogen conversion ability and other habitat adaptations in Hydrogenovibrio crunogenus strains.</title>
        <authorList>
            <person name="Gonnella G."/>
            <person name="Adam N."/>
            <person name="Perner M."/>
        </authorList>
    </citation>
    <scope>NUCLEOTIDE SEQUENCE [LARGE SCALE GENOMIC DNA]</scope>
    <source>
        <strain evidence="7 8">SP-41</strain>
    </source>
</reference>
<evidence type="ECO:0000256" key="1">
    <source>
        <dbReference type="ARBA" id="ARBA00022475"/>
    </source>
</evidence>
<sequence length="75" mass="8300">MNKAKSILSIILVTVSVIFLLQNMVTVKIEFLIWSLTVPRALLVVILIGIGFIIGLLFSNYSNHHKLPNPPADNS</sequence>
<accession>A0A4P7NYM6</accession>
<proteinExistence type="predicted"/>
<organism evidence="7 8">
    <name type="scientific">Hydrogenovibrio crunogenus</name>
    <dbReference type="NCBI Taxonomy" id="39765"/>
    <lineage>
        <taxon>Bacteria</taxon>
        <taxon>Pseudomonadati</taxon>
        <taxon>Pseudomonadota</taxon>
        <taxon>Gammaproteobacteria</taxon>
        <taxon>Thiotrichales</taxon>
        <taxon>Piscirickettsiaceae</taxon>
        <taxon>Hydrogenovibrio</taxon>
    </lineage>
</organism>
<gene>
    <name evidence="7" type="ORF">GHNINEIG_00026</name>
</gene>
<dbReference type="EMBL" id="CP032096">
    <property type="protein sequence ID" value="QBZ82002.1"/>
    <property type="molecule type" value="Genomic_DNA"/>
</dbReference>
<evidence type="ECO:0000259" key="6">
    <source>
        <dbReference type="Pfam" id="PF06305"/>
    </source>
</evidence>
<dbReference type="InterPro" id="IPR010445">
    <property type="entry name" value="LapA_dom"/>
</dbReference>
<evidence type="ECO:0000256" key="3">
    <source>
        <dbReference type="ARBA" id="ARBA00022989"/>
    </source>
</evidence>
<keyword evidence="1" id="KW-1003">Cell membrane</keyword>
<keyword evidence="3 5" id="KW-1133">Transmembrane helix</keyword>
<evidence type="ECO:0000256" key="2">
    <source>
        <dbReference type="ARBA" id="ARBA00022692"/>
    </source>
</evidence>
<feature type="transmembrane region" description="Helical" evidence="5">
    <location>
        <begin position="7"/>
        <end position="25"/>
    </location>
</feature>
<dbReference type="Proteomes" id="UP000296201">
    <property type="component" value="Chromosome"/>
</dbReference>
<protein>
    <recommendedName>
        <fullName evidence="6">Lipopolysaccharide assembly protein A domain-containing protein</fullName>
    </recommendedName>
</protein>
<evidence type="ECO:0000313" key="8">
    <source>
        <dbReference type="Proteomes" id="UP000296201"/>
    </source>
</evidence>
<dbReference type="GO" id="GO:0005886">
    <property type="term" value="C:plasma membrane"/>
    <property type="evidence" value="ECO:0007669"/>
    <property type="project" value="InterPro"/>
</dbReference>
<name>A0A4P7NYM6_9GAMM</name>
<keyword evidence="2 5" id="KW-0812">Transmembrane</keyword>
<evidence type="ECO:0000256" key="5">
    <source>
        <dbReference type="SAM" id="Phobius"/>
    </source>
</evidence>
<dbReference type="Pfam" id="PF06305">
    <property type="entry name" value="LapA_dom"/>
    <property type="match status" value="1"/>
</dbReference>